<evidence type="ECO:0000256" key="1">
    <source>
        <dbReference type="ARBA" id="ARBA00022485"/>
    </source>
</evidence>
<keyword evidence="9" id="KW-0170">Cobalt</keyword>
<keyword evidence="6 9" id="KW-0560">Oxidoreductase</keyword>
<evidence type="ECO:0000256" key="5">
    <source>
        <dbReference type="ARBA" id="ARBA00022785"/>
    </source>
</evidence>
<feature type="binding site" evidence="9">
    <location>
        <position position="211"/>
    </location>
    <ligand>
        <name>[4Fe-4S] cluster</name>
        <dbReference type="ChEBI" id="CHEBI:49883"/>
        <label>1</label>
    </ligand>
</feature>
<dbReference type="PANTHER" id="PTHR30002">
    <property type="entry name" value="EPOXYQUEUOSINE REDUCTASE"/>
    <property type="match status" value="1"/>
</dbReference>
<gene>
    <name evidence="9 11" type="primary">queG</name>
    <name evidence="11" type="ORF">PIGHUM_03340</name>
</gene>
<evidence type="ECO:0000256" key="6">
    <source>
        <dbReference type="ARBA" id="ARBA00023002"/>
    </source>
</evidence>
<feature type="binding site" evidence="9">
    <location>
        <position position="268"/>
    </location>
    <ligand>
        <name>[4Fe-4S] cluster</name>
        <dbReference type="ChEBI" id="CHEBI:49883"/>
        <label>1</label>
    </ligand>
</feature>
<dbReference type="PANTHER" id="PTHR30002:SF4">
    <property type="entry name" value="EPOXYQUEUOSINE REDUCTASE"/>
    <property type="match status" value="1"/>
</dbReference>
<feature type="binding site" evidence="9">
    <location>
        <position position="155"/>
    </location>
    <ligand>
        <name>cob(II)alamin</name>
        <dbReference type="ChEBI" id="CHEBI:16304"/>
    </ligand>
</feature>
<comment type="caution">
    <text evidence="9">Lacks conserved residue(s) required for the propagation of feature annotation.</text>
</comment>
<dbReference type="GO" id="GO:0005737">
    <property type="term" value="C:cytoplasm"/>
    <property type="evidence" value="ECO:0007669"/>
    <property type="project" value="UniProtKB-SubCell"/>
</dbReference>
<comment type="subunit">
    <text evidence="9">Monomer.</text>
</comment>
<reference evidence="11 12" key="1">
    <citation type="submission" date="2018-10" db="EMBL/GenBank/DDBJ databases">
        <authorList>
            <person name="Criscuolo A."/>
        </authorList>
    </citation>
    <scope>NUCLEOTIDE SEQUENCE [LARGE SCALE GENOMIC DNA]</scope>
    <source>
        <strain evidence="11">DnA1</strain>
    </source>
</reference>
<protein>
    <recommendedName>
        <fullName evidence="9">Epoxyqueuosine reductase</fullName>
        <ecNumber evidence="9">1.17.99.6</ecNumber>
    </recommendedName>
    <alternativeName>
        <fullName evidence="9">Queuosine biosynthesis protein QueG</fullName>
    </alternativeName>
</protein>
<feature type="binding site" evidence="9">
    <location>
        <position position="243"/>
    </location>
    <ligand>
        <name>tRNA</name>
        <dbReference type="ChEBI" id="CHEBI:17843"/>
    </ligand>
</feature>
<sequence length="368" mass="40588">MSALPPFPPAVPAPDLELSSLVDSVRQWGAELGFSAVGIADLELAEAGERLSAWVEQGMHGEMDYMERHLALRRDPSQLVPAARSAIMVRMDYAPLDGAGLAARQHAALRDGRTAVVATYALGRDYHKVLRQRLQRLADRIAEAIGPFGYRVFTDSAPVMEVELARKAGLGWRGKHTLLLSREGSWFFLGEILTDLPLPADQLETPHCGRCRRCIEACPTGAIVAPYVLDARRCISYLTIELKGSIPEALRPAIGTHVYGCDDCQTACPWNKYARASDVPDFAPRHGLDAASLVELLAWTEREFDERTQGSAIRRIGYERWLRNVAVALGNAAPSEEARAALRARAGHPSELVREHVQWALARQREAE</sequence>
<comment type="pathway">
    <text evidence="9">tRNA modification; tRNA-queuosine biosynthesis.</text>
</comment>
<evidence type="ECO:0000256" key="9">
    <source>
        <dbReference type="HAMAP-Rule" id="MF_00916"/>
    </source>
</evidence>
<keyword evidence="5 9" id="KW-0671">Queuosine biosynthesis</keyword>
<keyword evidence="12" id="KW-1185">Reference proteome</keyword>
<dbReference type="EC" id="1.17.99.6" evidence="9"/>
<keyword evidence="9" id="KW-0846">Cobalamin</keyword>
<feature type="active site" description="Proton donor" evidence="9">
    <location>
        <position position="155"/>
    </location>
</feature>
<dbReference type="SUPFAM" id="SSF54862">
    <property type="entry name" value="4Fe-4S ferredoxins"/>
    <property type="match status" value="1"/>
</dbReference>
<feature type="binding site" evidence="9">
    <location>
        <position position="189"/>
    </location>
    <ligand>
        <name>cob(II)alamin</name>
        <dbReference type="ChEBI" id="CHEBI:16304"/>
    </ligand>
</feature>
<dbReference type="GO" id="GO:0008616">
    <property type="term" value="P:tRNA queuosine(34) biosynthetic process"/>
    <property type="evidence" value="ECO:0007669"/>
    <property type="project" value="UniProtKB-UniRule"/>
</dbReference>
<accession>A0A3P4B4N4</accession>
<dbReference type="Proteomes" id="UP000277294">
    <property type="component" value="Unassembled WGS sequence"/>
</dbReference>
<evidence type="ECO:0000256" key="4">
    <source>
        <dbReference type="ARBA" id="ARBA00022723"/>
    </source>
</evidence>
<dbReference type="GO" id="GO:0052693">
    <property type="term" value="F:epoxyqueuosine reductase activity"/>
    <property type="evidence" value="ECO:0007669"/>
    <property type="project" value="UniProtKB-UniRule"/>
</dbReference>
<comment type="subcellular location">
    <subcellularLocation>
        <location evidence="9">Cytoplasm</location>
    </subcellularLocation>
</comment>
<dbReference type="InterPro" id="IPR004453">
    <property type="entry name" value="QueG"/>
</dbReference>
<evidence type="ECO:0000256" key="8">
    <source>
        <dbReference type="ARBA" id="ARBA00023014"/>
    </source>
</evidence>
<dbReference type="GO" id="GO:0046872">
    <property type="term" value="F:metal ion binding"/>
    <property type="evidence" value="ECO:0007669"/>
    <property type="project" value="UniProtKB-KW"/>
</dbReference>
<feature type="binding site" evidence="9">
    <location>
        <position position="236"/>
    </location>
    <ligand>
        <name>cob(II)alamin</name>
        <dbReference type="ChEBI" id="CHEBI:16304"/>
    </ligand>
</feature>
<feature type="domain" description="4Fe-4S ferredoxin-type" evidence="10">
    <location>
        <begin position="199"/>
        <end position="228"/>
    </location>
</feature>
<comment type="similarity">
    <text evidence="9">Belongs to the QueG family.</text>
</comment>
<dbReference type="InterPro" id="IPR017896">
    <property type="entry name" value="4Fe4S_Fe-S-bd"/>
</dbReference>
<dbReference type="EMBL" id="UWPJ01000025">
    <property type="protein sequence ID" value="VCU71259.1"/>
    <property type="molecule type" value="Genomic_DNA"/>
</dbReference>
<evidence type="ECO:0000256" key="2">
    <source>
        <dbReference type="ARBA" id="ARBA00022490"/>
    </source>
</evidence>
<evidence type="ECO:0000256" key="7">
    <source>
        <dbReference type="ARBA" id="ARBA00023004"/>
    </source>
</evidence>
<dbReference type="PROSITE" id="PS00198">
    <property type="entry name" value="4FE4S_FER_1"/>
    <property type="match status" value="1"/>
</dbReference>
<feature type="binding site" evidence="9">
    <location>
        <position position="73"/>
    </location>
    <ligand>
        <name>cob(II)alamin</name>
        <dbReference type="ChEBI" id="CHEBI:16304"/>
    </ligand>
</feature>
<dbReference type="InterPro" id="IPR013542">
    <property type="entry name" value="QueG_DUF1730"/>
</dbReference>
<feature type="binding site" evidence="9">
    <location>
        <position position="208"/>
    </location>
    <ligand>
        <name>[4Fe-4S] cluster</name>
        <dbReference type="ChEBI" id="CHEBI:49883"/>
        <label>1</label>
    </ligand>
</feature>
<comment type="cofactor">
    <cofactor evidence="9">
        <name>cob(II)alamin</name>
        <dbReference type="ChEBI" id="CHEBI:16304"/>
    </cofactor>
</comment>
<feature type="binding site" evidence="9">
    <location>
        <position position="261"/>
    </location>
    <ligand>
        <name>[4Fe-4S] cluster</name>
        <dbReference type="ChEBI" id="CHEBI:49883"/>
        <label>2</label>
    </ligand>
</feature>
<feature type="binding site" evidence="9">
    <location>
        <position position="179"/>
    </location>
    <ligand>
        <name>cob(II)alamin</name>
        <dbReference type="ChEBI" id="CHEBI:16304"/>
    </ligand>
</feature>
<feature type="binding site" evidence="9">
    <location>
        <position position="214"/>
    </location>
    <ligand>
        <name>[4Fe-4S] cluster</name>
        <dbReference type="ChEBI" id="CHEBI:49883"/>
        <label>1</label>
    </ligand>
</feature>
<dbReference type="NCBIfam" id="TIGR00276">
    <property type="entry name" value="tRNA epoxyqueuosine(34) reductase QueG"/>
    <property type="match status" value="1"/>
</dbReference>
<dbReference type="OrthoDB" id="9784571at2"/>
<keyword evidence="2 9" id="KW-0963">Cytoplasm</keyword>
<dbReference type="HAMAP" id="MF_00916">
    <property type="entry name" value="QueG"/>
    <property type="match status" value="1"/>
</dbReference>
<keyword evidence="7 9" id="KW-0408">Iron</keyword>
<keyword evidence="4 9" id="KW-0479">Metal-binding</keyword>
<keyword evidence="3 9" id="KW-0819">tRNA processing</keyword>
<feature type="binding site" evidence="9">
    <location>
        <position position="264"/>
    </location>
    <ligand>
        <name>[4Fe-4S] cluster</name>
        <dbReference type="ChEBI" id="CHEBI:49883"/>
        <label>2</label>
    </ligand>
</feature>
<evidence type="ECO:0000256" key="3">
    <source>
        <dbReference type="ARBA" id="ARBA00022694"/>
    </source>
</evidence>
<dbReference type="RefSeq" id="WP_124080708.1">
    <property type="nucleotide sequence ID" value="NZ_UWPJ01000025.1"/>
</dbReference>
<name>A0A3P4B4N4_9BURK</name>
<feature type="binding site" evidence="9">
    <location>
        <position position="302"/>
    </location>
    <ligand>
        <name>tRNA</name>
        <dbReference type="ChEBI" id="CHEBI:17843"/>
    </ligand>
</feature>
<dbReference type="Gene3D" id="3.30.70.20">
    <property type="match status" value="1"/>
</dbReference>
<keyword evidence="8 9" id="KW-0411">Iron-sulfur</keyword>
<evidence type="ECO:0000259" key="10">
    <source>
        <dbReference type="PROSITE" id="PS51379"/>
    </source>
</evidence>
<comment type="function">
    <text evidence="9">Catalyzes the conversion of epoxyqueuosine (oQ) to queuosine (Q), which is a hypermodified base found in the wobble positions of tRNA(Asp), tRNA(Asn), tRNA(His) and tRNA(Tyr).</text>
</comment>
<evidence type="ECO:0000313" key="12">
    <source>
        <dbReference type="Proteomes" id="UP000277294"/>
    </source>
</evidence>
<feature type="binding site" evidence="9">
    <location>
        <position position="234"/>
    </location>
    <ligand>
        <name>[4Fe-4S] cluster</name>
        <dbReference type="ChEBI" id="CHEBI:49883"/>
        <label>2</label>
    </ligand>
</feature>
<proteinExistence type="inferred from homology"/>
<keyword evidence="1 9" id="KW-0004">4Fe-4S</keyword>
<organism evidence="11 12">
    <name type="scientific">Pigmentiphaga humi</name>
    <dbReference type="NCBI Taxonomy" id="2478468"/>
    <lineage>
        <taxon>Bacteria</taxon>
        <taxon>Pseudomonadati</taxon>
        <taxon>Pseudomonadota</taxon>
        <taxon>Betaproteobacteria</taxon>
        <taxon>Burkholderiales</taxon>
        <taxon>Alcaligenaceae</taxon>
        <taxon>Pigmentiphaga</taxon>
    </lineage>
</organism>
<dbReference type="InterPro" id="IPR017900">
    <property type="entry name" value="4Fe4S_Fe_S_CS"/>
</dbReference>
<dbReference type="PROSITE" id="PS51379">
    <property type="entry name" value="4FE4S_FER_2"/>
    <property type="match status" value="1"/>
</dbReference>
<feature type="binding site" evidence="9">
    <location>
        <position position="218"/>
    </location>
    <ligand>
        <name>[4Fe-4S] cluster</name>
        <dbReference type="ChEBI" id="CHEBI:49883"/>
        <label>2</label>
    </ligand>
</feature>
<dbReference type="UniPathway" id="UPA00392"/>
<dbReference type="AlphaFoldDB" id="A0A3P4B4N4"/>
<comment type="catalytic activity">
    <reaction evidence="9">
        <text>epoxyqueuosine(34) in tRNA + AH2 = queuosine(34) in tRNA + A + H2O</text>
        <dbReference type="Rhea" id="RHEA:32159"/>
        <dbReference type="Rhea" id="RHEA-COMP:18571"/>
        <dbReference type="Rhea" id="RHEA-COMP:18582"/>
        <dbReference type="ChEBI" id="CHEBI:13193"/>
        <dbReference type="ChEBI" id="CHEBI:15377"/>
        <dbReference type="ChEBI" id="CHEBI:17499"/>
        <dbReference type="ChEBI" id="CHEBI:194431"/>
        <dbReference type="ChEBI" id="CHEBI:194443"/>
        <dbReference type="EC" id="1.17.99.6"/>
    </reaction>
</comment>
<dbReference type="GO" id="GO:0051539">
    <property type="term" value="F:4 iron, 4 sulfur cluster binding"/>
    <property type="evidence" value="ECO:0007669"/>
    <property type="project" value="UniProtKB-KW"/>
</dbReference>
<comment type="cofactor">
    <cofactor evidence="9">
        <name>[4Fe-4S] cluster</name>
        <dbReference type="ChEBI" id="CHEBI:49883"/>
    </cofactor>
    <text evidence="9">Binds 2 [4Fe-4S] clusters per monomer.</text>
</comment>
<dbReference type="GO" id="GO:0031419">
    <property type="term" value="F:cobalamin binding"/>
    <property type="evidence" value="ECO:0007669"/>
    <property type="project" value="UniProtKB-KW"/>
</dbReference>
<evidence type="ECO:0000313" key="11">
    <source>
        <dbReference type="EMBL" id="VCU71259.1"/>
    </source>
</evidence>
<dbReference type="Pfam" id="PF13484">
    <property type="entry name" value="Fer4_16"/>
    <property type="match status" value="1"/>
</dbReference>
<feature type="binding site" evidence="9">
    <location>
        <begin position="261"/>
        <end position="262"/>
    </location>
    <ligand>
        <name>cob(II)alamin</name>
        <dbReference type="ChEBI" id="CHEBI:16304"/>
    </ligand>
</feature>
<dbReference type="Pfam" id="PF08331">
    <property type="entry name" value="QueG_DUF1730"/>
    <property type="match status" value="1"/>
</dbReference>